<evidence type="ECO:0000259" key="2">
    <source>
        <dbReference type="Pfam" id="PF01814"/>
    </source>
</evidence>
<dbReference type="Gene3D" id="1.10.3910.10">
    <property type="entry name" value="SP0561-like"/>
    <property type="match status" value="1"/>
</dbReference>
<dbReference type="InterPro" id="IPR038062">
    <property type="entry name" value="ScdA-like_N_sf"/>
</dbReference>
<evidence type="ECO:0000259" key="4">
    <source>
        <dbReference type="Pfam" id="PF08984"/>
    </source>
</evidence>
<feature type="domain" description="DUF438" evidence="3">
    <location>
        <begin position="86"/>
        <end position="148"/>
    </location>
</feature>
<dbReference type="Pfam" id="PF08984">
    <property type="entry name" value="DUF1858"/>
    <property type="match status" value="1"/>
</dbReference>
<dbReference type="GO" id="GO:0005886">
    <property type="term" value="C:plasma membrane"/>
    <property type="evidence" value="ECO:0007669"/>
    <property type="project" value="TreeGrafter"/>
</dbReference>
<accession>A0A7G7VHN9</accession>
<evidence type="ECO:0000313" key="6">
    <source>
        <dbReference type="Proteomes" id="UP000515480"/>
    </source>
</evidence>
<gene>
    <name evidence="5" type="ORF">H1B31_06950</name>
</gene>
<dbReference type="EMBL" id="CP060204">
    <property type="protein sequence ID" value="QNH53632.1"/>
    <property type="molecule type" value="Genomic_DNA"/>
</dbReference>
<dbReference type="Proteomes" id="UP000515480">
    <property type="component" value="Chromosome"/>
</dbReference>
<sequence>MEKILDLKKTVAELVEENPEVSEIMAEIGFKEITNPVALNVMGRIMTIPRGAAVKGIDLAKVIAAFEERGYQVISDDAQSRQGRIRNFIERLSSGEDLDSVRADFVQEFSHVDAQEIMTAEQTLIKEGMPVSEVQRLCDVHSALFHGVASEPPPGALSHDEIHAQAASVNPDDIDALPEAHPLTILRAENAALETLLDTIEAELDGAKRTDVMFQHILALGDVRSHYIKKEELLMPLLYDYGVTGPSQVMWGIDDEMKRELAMIIKALKADEETLPMYEARIRALTQRIREMIFKEEKILFPLSLRYFTQMEWYRCYHDLPDMGISFGVPIPAWAEAQPWLDQEAARLAQSQVGGKLQFPTGELSMEQLTTILQLLPVDITFIDKDDVVRFFTNEGQVFTRPLSALGRDVMNCHPPEIIPVVRNLIADFKAKKRTQMIVHRYIRERPIRVHYQAMYDKSGTYIGTVEFVTDHAEPLEKFRR</sequence>
<evidence type="ECO:0000256" key="1">
    <source>
        <dbReference type="SAM" id="Coils"/>
    </source>
</evidence>
<reference evidence="5 6" key="1">
    <citation type="submission" date="2020-07" db="EMBL/GenBank/DDBJ databases">
        <title>Complete genome and description of Selenomonas timonensis sp. nov., a new bacterium isolated from a gingivitis subject.</title>
        <authorList>
            <person name="Antezack A."/>
        </authorList>
    </citation>
    <scope>NUCLEOTIDE SEQUENCE [LARGE SCALE GENOMIC DNA]</scope>
    <source>
        <strain evidence="5 6">Marseille-Q3039</strain>
    </source>
</reference>
<evidence type="ECO:0000259" key="3">
    <source>
        <dbReference type="Pfam" id="PF04282"/>
    </source>
</evidence>
<organism evidence="5 6">
    <name type="scientific">Selenomonas timonae</name>
    <dbReference type="NCBI Taxonomy" id="2754044"/>
    <lineage>
        <taxon>Bacteria</taxon>
        <taxon>Bacillati</taxon>
        <taxon>Bacillota</taxon>
        <taxon>Negativicutes</taxon>
        <taxon>Selenomonadales</taxon>
        <taxon>Selenomonadaceae</taxon>
        <taxon>Selenomonas</taxon>
    </lineage>
</organism>
<protein>
    <submittedName>
        <fullName evidence="5">DUF438 domain-containing protein</fullName>
    </submittedName>
</protein>
<name>A0A7G7VHN9_9FIRM</name>
<dbReference type="InterPro" id="IPR015077">
    <property type="entry name" value="DUF1858"/>
</dbReference>
<dbReference type="PANTHER" id="PTHR39966">
    <property type="entry name" value="BLL2471 PROTEIN-RELATED"/>
    <property type="match status" value="1"/>
</dbReference>
<dbReference type="InterPro" id="IPR012312">
    <property type="entry name" value="Hemerythrin-like"/>
</dbReference>
<dbReference type="RefSeq" id="WP_185979800.1">
    <property type="nucleotide sequence ID" value="NZ_CP060204.1"/>
</dbReference>
<dbReference type="PANTHER" id="PTHR39966:SF3">
    <property type="entry name" value="DUF438 DOMAIN-CONTAINING PROTEIN"/>
    <property type="match status" value="1"/>
</dbReference>
<feature type="coiled-coil region" evidence="1">
    <location>
        <begin position="183"/>
        <end position="210"/>
    </location>
</feature>
<evidence type="ECO:0000313" key="5">
    <source>
        <dbReference type="EMBL" id="QNH53632.1"/>
    </source>
</evidence>
<dbReference type="KEGG" id="stim:H1B31_06950"/>
<feature type="domain" description="Hemerythrin-like" evidence="2">
    <location>
        <begin position="181"/>
        <end position="303"/>
    </location>
</feature>
<keyword evidence="1" id="KW-0175">Coiled coil</keyword>
<proteinExistence type="predicted"/>
<dbReference type="Pfam" id="PF01814">
    <property type="entry name" value="Hemerythrin"/>
    <property type="match status" value="1"/>
</dbReference>
<dbReference type="AlphaFoldDB" id="A0A7G7VHN9"/>
<keyword evidence="6" id="KW-1185">Reference proteome</keyword>
<dbReference type="InterPro" id="IPR035965">
    <property type="entry name" value="PAS-like_dom_sf"/>
</dbReference>
<dbReference type="Pfam" id="PF13596">
    <property type="entry name" value="PAS_10"/>
    <property type="match status" value="1"/>
</dbReference>
<dbReference type="SUPFAM" id="SSF55785">
    <property type="entry name" value="PYP-like sensor domain (PAS domain)"/>
    <property type="match status" value="1"/>
</dbReference>
<feature type="domain" description="DUF1858" evidence="4">
    <location>
        <begin position="6"/>
        <end position="62"/>
    </location>
</feature>
<dbReference type="InterPro" id="IPR007380">
    <property type="entry name" value="DUF438"/>
</dbReference>
<dbReference type="SUPFAM" id="SSF140683">
    <property type="entry name" value="SP0561-like"/>
    <property type="match status" value="1"/>
</dbReference>
<dbReference type="Pfam" id="PF04282">
    <property type="entry name" value="DUF438"/>
    <property type="match status" value="1"/>
</dbReference>
<dbReference type="Gene3D" id="1.20.120.520">
    <property type="entry name" value="nmb1532 protein domain like"/>
    <property type="match status" value="1"/>
</dbReference>